<comment type="similarity">
    <text evidence="1">Belongs to the arrestin family.</text>
</comment>
<feature type="domain" description="Arrestin C-terminal-like" evidence="4">
    <location>
        <begin position="184"/>
        <end position="340"/>
    </location>
</feature>
<dbReference type="InterPro" id="IPR011022">
    <property type="entry name" value="Arrestin_C-like"/>
</dbReference>
<dbReference type="PANTHER" id="PTHR11188:SF17">
    <property type="entry name" value="FI21816P1"/>
    <property type="match status" value="1"/>
</dbReference>
<feature type="compositionally biased region" description="Basic and acidic residues" evidence="3">
    <location>
        <begin position="492"/>
        <end position="513"/>
    </location>
</feature>
<protein>
    <recommendedName>
        <fullName evidence="4">Arrestin C-terminal-like domain-containing protein</fullName>
    </recommendedName>
</protein>
<dbReference type="PANTHER" id="PTHR11188">
    <property type="entry name" value="ARRESTIN DOMAIN CONTAINING PROTEIN"/>
    <property type="match status" value="1"/>
</dbReference>
<evidence type="ECO:0000259" key="4">
    <source>
        <dbReference type="SMART" id="SM01017"/>
    </source>
</evidence>
<organism evidence="5 6">
    <name type="scientific">Sporothrix epigloea</name>
    <dbReference type="NCBI Taxonomy" id="1892477"/>
    <lineage>
        <taxon>Eukaryota</taxon>
        <taxon>Fungi</taxon>
        <taxon>Dikarya</taxon>
        <taxon>Ascomycota</taxon>
        <taxon>Pezizomycotina</taxon>
        <taxon>Sordariomycetes</taxon>
        <taxon>Sordariomycetidae</taxon>
        <taxon>Ophiostomatales</taxon>
        <taxon>Ophiostomataceae</taxon>
        <taxon>Sporothrix</taxon>
    </lineage>
</organism>
<feature type="compositionally biased region" description="Polar residues" evidence="3">
    <location>
        <begin position="571"/>
        <end position="585"/>
    </location>
</feature>
<dbReference type="InterPro" id="IPR014756">
    <property type="entry name" value="Ig_E-set"/>
</dbReference>
<evidence type="ECO:0000256" key="3">
    <source>
        <dbReference type="SAM" id="MobiDB-lite"/>
    </source>
</evidence>
<evidence type="ECO:0000256" key="2">
    <source>
        <dbReference type="ARBA" id="ARBA00038766"/>
    </source>
</evidence>
<dbReference type="Pfam" id="PF00339">
    <property type="entry name" value="Arrestin_N"/>
    <property type="match status" value="1"/>
</dbReference>
<evidence type="ECO:0000313" key="5">
    <source>
        <dbReference type="EMBL" id="CAK7265536.1"/>
    </source>
</evidence>
<feature type="compositionally biased region" description="Low complexity" evidence="3">
    <location>
        <begin position="629"/>
        <end position="640"/>
    </location>
</feature>
<keyword evidence="6" id="KW-1185">Reference proteome</keyword>
<dbReference type="Pfam" id="PF02752">
    <property type="entry name" value="Arrestin_C"/>
    <property type="match status" value="1"/>
</dbReference>
<feature type="region of interest" description="Disordered" evidence="3">
    <location>
        <begin position="479"/>
        <end position="533"/>
    </location>
</feature>
<comment type="subunit">
    <text evidence="2">Interacts with hulA.</text>
</comment>
<evidence type="ECO:0000313" key="6">
    <source>
        <dbReference type="Proteomes" id="UP001642502"/>
    </source>
</evidence>
<comment type="caution">
    <text evidence="5">The sequence shown here is derived from an EMBL/GenBank/DDBJ whole genome shotgun (WGS) entry which is preliminary data.</text>
</comment>
<dbReference type="InterPro" id="IPR014752">
    <property type="entry name" value="Arrestin-like_C"/>
</dbReference>
<proteinExistence type="inferred from homology"/>
<feature type="compositionally biased region" description="Low complexity" evidence="3">
    <location>
        <begin position="664"/>
        <end position="713"/>
    </location>
</feature>
<dbReference type="InterPro" id="IPR050357">
    <property type="entry name" value="Arrestin_domain-protein"/>
</dbReference>
<accession>A0ABP0DBE4</accession>
<dbReference type="SMART" id="SM01017">
    <property type="entry name" value="Arrestin_C"/>
    <property type="match status" value="1"/>
</dbReference>
<sequence length="734" mass="79953">MPFNPFTSVTGRNALTLFDIRLDNDFIVFRGNDHEASGQLVKGVLVICVPSPIKIEDIHLRLTGTQRLSWTDPKLTPSGLTSTKIDRSNVILNHQWAPFWGTPGKSAILEKGNYEFPFELMLPGDTCESVEGLHEASVIYKLKATIARGKLAYDLHAYKHLRIVRTLESSALEFLHAMSVENIWPNKVEYSIVVPQKAVVFGSHIPLESRFTPLLKGLELGDITVKLIEIHEFIAAPLASSSSFSLMREFRNERMVQSWNIGVSREDHWQEMIEDTGQEGWVINWSLDLPRKLGRCIQDVNVHGIKVRHKLKMVVALKNPDGHVSELRATLPLTIFISPNIPLDEQGNLTAPSGPSSSSNTNGLTTIAPPGYGEHILDQLYDDVEIHNLQTPAPMSAVHSPIYGLSRAGSSENLASMNAASIPVHPAALTSRLQDVSAREMAIRRNFSSSGLSHLSSSADAPTPFTPIHLPHSFMHRSASTDVVSNATAGESHSHPQSEAPSRRNSGESRRSEGNTSDHSGETGENNEEPEVDMQELCKVPSYATAIKSSRIGPIRGGDDFQLPDYRTAASRPNVSRTSSTSSLTHIPASVASGGALTHEPLSLIAEAPQEHVAADEDGLTLATTSRQSSHGTGSTSESSDASANQRTQRMHHRSRTAGYQPDTSSASDDSNTTNTTNSTNITNASSSGSGSNRWRPLSRSVSLLHSRHSPSSNGDTDEHAWLRLSQARDHVAT</sequence>
<dbReference type="InterPro" id="IPR011021">
    <property type="entry name" value="Arrestin-like_N"/>
</dbReference>
<reference evidence="5 6" key="1">
    <citation type="submission" date="2024-01" db="EMBL/GenBank/DDBJ databases">
        <authorList>
            <person name="Allen C."/>
            <person name="Tagirdzhanova G."/>
        </authorList>
    </citation>
    <scope>NUCLEOTIDE SEQUENCE [LARGE SCALE GENOMIC DNA]</scope>
    <source>
        <strain evidence="5 6">CBS 119000</strain>
    </source>
</reference>
<dbReference type="EMBL" id="CAWUON010000012">
    <property type="protein sequence ID" value="CAK7265536.1"/>
    <property type="molecule type" value="Genomic_DNA"/>
</dbReference>
<gene>
    <name evidence="5" type="ORF">SEPCBS119000_001561</name>
</gene>
<feature type="compositionally biased region" description="Basic and acidic residues" evidence="3">
    <location>
        <begin position="717"/>
        <end position="734"/>
    </location>
</feature>
<dbReference type="Gene3D" id="2.60.40.640">
    <property type="match status" value="1"/>
</dbReference>
<feature type="region of interest" description="Disordered" evidence="3">
    <location>
        <begin position="551"/>
        <end position="587"/>
    </location>
</feature>
<feature type="region of interest" description="Disordered" evidence="3">
    <location>
        <begin position="624"/>
        <end position="734"/>
    </location>
</feature>
<dbReference type="Proteomes" id="UP001642502">
    <property type="component" value="Unassembled WGS sequence"/>
</dbReference>
<name>A0ABP0DBE4_9PEZI</name>
<feature type="compositionally biased region" description="Polar residues" evidence="3">
    <location>
        <begin position="479"/>
        <end position="491"/>
    </location>
</feature>
<dbReference type="SUPFAM" id="SSF81296">
    <property type="entry name" value="E set domains"/>
    <property type="match status" value="1"/>
</dbReference>
<evidence type="ECO:0000256" key="1">
    <source>
        <dbReference type="ARBA" id="ARBA00005298"/>
    </source>
</evidence>